<evidence type="ECO:0000313" key="1">
    <source>
        <dbReference type="EMBL" id="TFK60999.1"/>
    </source>
</evidence>
<accession>A0ACD3A5R3</accession>
<reference evidence="1 2" key="1">
    <citation type="journal article" date="2019" name="Nat. Ecol. Evol.">
        <title>Megaphylogeny resolves global patterns of mushroom evolution.</title>
        <authorList>
            <person name="Varga T."/>
            <person name="Krizsan K."/>
            <person name="Foldi C."/>
            <person name="Dima B."/>
            <person name="Sanchez-Garcia M."/>
            <person name="Sanchez-Ramirez S."/>
            <person name="Szollosi G.J."/>
            <person name="Szarkandi J.G."/>
            <person name="Papp V."/>
            <person name="Albert L."/>
            <person name="Andreopoulos W."/>
            <person name="Angelini C."/>
            <person name="Antonin V."/>
            <person name="Barry K.W."/>
            <person name="Bougher N.L."/>
            <person name="Buchanan P."/>
            <person name="Buyck B."/>
            <person name="Bense V."/>
            <person name="Catcheside P."/>
            <person name="Chovatia M."/>
            <person name="Cooper J."/>
            <person name="Damon W."/>
            <person name="Desjardin D."/>
            <person name="Finy P."/>
            <person name="Geml J."/>
            <person name="Haridas S."/>
            <person name="Hughes K."/>
            <person name="Justo A."/>
            <person name="Karasinski D."/>
            <person name="Kautmanova I."/>
            <person name="Kiss B."/>
            <person name="Kocsube S."/>
            <person name="Kotiranta H."/>
            <person name="LaButti K.M."/>
            <person name="Lechner B.E."/>
            <person name="Liimatainen K."/>
            <person name="Lipzen A."/>
            <person name="Lukacs Z."/>
            <person name="Mihaltcheva S."/>
            <person name="Morgado L.N."/>
            <person name="Niskanen T."/>
            <person name="Noordeloos M.E."/>
            <person name="Ohm R.A."/>
            <person name="Ortiz-Santana B."/>
            <person name="Ovrebo C."/>
            <person name="Racz N."/>
            <person name="Riley R."/>
            <person name="Savchenko A."/>
            <person name="Shiryaev A."/>
            <person name="Soop K."/>
            <person name="Spirin V."/>
            <person name="Szebenyi C."/>
            <person name="Tomsovsky M."/>
            <person name="Tulloss R.E."/>
            <person name="Uehling J."/>
            <person name="Grigoriev I.V."/>
            <person name="Vagvolgyi C."/>
            <person name="Papp T."/>
            <person name="Martin F.M."/>
            <person name="Miettinen O."/>
            <person name="Hibbett D.S."/>
            <person name="Nagy L.G."/>
        </authorList>
    </citation>
    <scope>NUCLEOTIDE SEQUENCE [LARGE SCALE GENOMIC DNA]</scope>
    <source>
        <strain evidence="1 2">NL-1719</strain>
    </source>
</reference>
<keyword evidence="2" id="KW-1185">Reference proteome</keyword>
<proteinExistence type="predicted"/>
<gene>
    <name evidence="1" type="ORF">BDN72DRAFT_485780</name>
</gene>
<protein>
    <submittedName>
        <fullName evidence="1">Uncharacterized protein</fullName>
    </submittedName>
</protein>
<evidence type="ECO:0000313" key="2">
    <source>
        <dbReference type="Proteomes" id="UP000308600"/>
    </source>
</evidence>
<name>A0ACD3A5R3_9AGAR</name>
<dbReference type="Proteomes" id="UP000308600">
    <property type="component" value="Unassembled WGS sequence"/>
</dbReference>
<sequence>MFSANEPYLDQIPRRRGPSPIHHQTTSPSHRLHCRPQKHRLTFEYDSKSPSSMGDLQRVIRCCPECCTRLHTQNTIWTRPTAGYSSSAPGGRRGTTMLASTRQGWLSACPTSWGYGFW</sequence>
<organism evidence="1 2">
    <name type="scientific">Pluteus cervinus</name>
    <dbReference type="NCBI Taxonomy" id="181527"/>
    <lineage>
        <taxon>Eukaryota</taxon>
        <taxon>Fungi</taxon>
        <taxon>Dikarya</taxon>
        <taxon>Basidiomycota</taxon>
        <taxon>Agaricomycotina</taxon>
        <taxon>Agaricomycetes</taxon>
        <taxon>Agaricomycetidae</taxon>
        <taxon>Agaricales</taxon>
        <taxon>Pluteineae</taxon>
        <taxon>Pluteaceae</taxon>
        <taxon>Pluteus</taxon>
    </lineage>
</organism>
<dbReference type="EMBL" id="ML208705">
    <property type="protein sequence ID" value="TFK60999.1"/>
    <property type="molecule type" value="Genomic_DNA"/>
</dbReference>